<proteinExistence type="inferred from homology"/>
<dbReference type="EMBL" id="CP124841">
    <property type="protein sequence ID" value="WHF38360.1"/>
    <property type="molecule type" value="Genomic_DNA"/>
</dbReference>
<reference evidence="5" key="1">
    <citation type="submission" date="2023-05" db="EMBL/GenBank/DDBJ databases">
        <title>Aeromonas salmonicida 57, complete genome.</title>
        <authorList>
            <person name="Shao L."/>
        </authorList>
    </citation>
    <scope>NUCLEOTIDE SEQUENCE</scope>
    <source>
        <strain evidence="5">57</strain>
    </source>
</reference>
<dbReference type="InterPro" id="IPR001638">
    <property type="entry name" value="Solute-binding_3/MltF_N"/>
</dbReference>
<organism evidence="5 6">
    <name type="scientific">Aeromonas salmonicida</name>
    <dbReference type="NCBI Taxonomy" id="645"/>
    <lineage>
        <taxon>Bacteria</taxon>
        <taxon>Pseudomonadati</taxon>
        <taxon>Pseudomonadota</taxon>
        <taxon>Gammaproteobacteria</taxon>
        <taxon>Aeromonadales</taxon>
        <taxon>Aeromonadaceae</taxon>
        <taxon>Aeromonas</taxon>
    </lineage>
</organism>
<evidence type="ECO:0000256" key="3">
    <source>
        <dbReference type="SAM" id="SignalP"/>
    </source>
</evidence>
<keyword evidence="2 3" id="KW-0732">Signal</keyword>
<accession>A0AAX3VXB6</accession>
<dbReference type="PANTHER" id="PTHR35936:SF25">
    <property type="entry name" value="ABC TRANSPORTER SUBSTRATE-BINDING PROTEIN"/>
    <property type="match status" value="1"/>
</dbReference>
<feature type="domain" description="Solute-binding protein family 3/N-terminal" evidence="4">
    <location>
        <begin position="39"/>
        <end position="255"/>
    </location>
</feature>
<dbReference type="Pfam" id="PF00497">
    <property type="entry name" value="SBP_bac_3"/>
    <property type="match status" value="1"/>
</dbReference>
<name>A0AAX3VXB6_AERSA</name>
<dbReference type="PANTHER" id="PTHR35936">
    <property type="entry name" value="MEMBRANE-BOUND LYTIC MUREIN TRANSGLYCOSYLASE F"/>
    <property type="match status" value="1"/>
</dbReference>
<evidence type="ECO:0000313" key="6">
    <source>
        <dbReference type="Proteomes" id="UP001239426"/>
    </source>
</evidence>
<dbReference type="SUPFAM" id="SSF53850">
    <property type="entry name" value="Periplasmic binding protein-like II"/>
    <property type="match status" value="1"/>
</dbReference>
<gene>
    <name evidence="5" type="ORF">QLQ87_08485</name>
</gene>
<evidence type="ECO:0000256" key="2">
    <source>
        <dbReference type="ARBA" id="ARBA00022729"/>
    </source>
</evidence>
<feature type="signal peptide" evidence="3">
    <location>
        <begin position="1"/>
        <end position="28"/>
    </location>
</feature>
<dbReference type="Proteomes" id="UP001239426">
    <property type="component" value="Chromosome"/>
</dbReference>
<sequence>MLIAKLISLRLMLPVLLLLTMSSPPALATPPRVLNIIVGEWPPFVSEQSKHYGPVAHLISDLFQEAGYSVRYHFAPWGRVYSLAAGSQLYDATAVWMHKPEREKDFLFSEPVLQEQFVFFSLTSRQLNAERLAQITGLRLGGDIAYSYGPELDAMVAEGKVSQQRVTDIKLNFGKLLRGRIDLYPQELRIGLTALRKEFDPATAATITHSQTPFLQNNSFVMFPRKMPDSARLQAQFNQKLQQAITSGRYQDYFDRLERGEY</sequence>
<protein>
    <submittedName>
        <fullName evidence="5">Transporter substrate-binding domain-containing protein</fullName>
    </submittedName>
</protein>
<evidence type="ECO:0000313" key="5">
    <source>
        <dbReference type="EMBL" id="WHF38360.1"/>
    </source>
</evidence>
<evidence type="ECO:0000256" key="1">
    <source>
        <dbReference type="ARBA" id="ARBA00010333"/>
    </source>
</evidence>
<feature type="chain" id="PRO_5043511665" evidence="3">
    <location>
        <begin position="29"/>
        <end position="262"/>
    </location>
</feature>
<evidence type="ECO:0000259" key="4">
    <source>
        <dbReference type="Pfam" id="PF00497"/>
    </source>
</evidence>
<dbReference type="AlphaFoldDB" id="A0AAX3VXB6"/>
<comment type="similarity">
    <text evidence="1">Belongs to the bacterial solute-binding protein 3 family.</text>
</comment>
<dbReference type="Gene3D" id="3.40.190.10">
    <property type="entry name" value="Periplasmic binding protein-like II"/>
    <property type="match status" value="2"/>
</dbReference>
<dbReference type="RefSeq" id="WP_238155509.1">
    <property type="nucleotide sequence ID" value="NZ_CAWOII010000026.1"/>
</dbReference>